<organism evidence="2 3">
    <name type="scientific">Eimeria brunetti</name>
    <dbReference type="NCBI Taxonomy" id="51314"/>
    <lineage>
        <taxon>Eukaryota</taxon>
        <taxon>Sar</taxon>
        <taxon>Alveolata</taxon>
        <taxon>Apicomplexa</taxon>
        <taxon>Conoidasida</taxon>
        <taxon>Coccidia</taxon>
        <taxon>Eucoccidiorida</taxon>
        <taxon>Eimeriorina</taxon>
        <taxon>Eimeriidae</taxon>
        <taxon>Eimeria</taxon>
    </lineage>
</organism>
<dbReference type="AlphaFoldDB" id="U6LNQ6"/>
<proteinExistence type="predicted"/>
<evidence type="ECO:0000256" key="1">
    <source>
        <dbReference type="SAM" id="MobiDB-lite"/>
    </source>
</evidence>
<evidence type="ECO:0000313" key="3">
    <source>
        <dbReference type="Proteomes" id="UP000030750"/>
    </source>
</evidence>
<dbReference type="InterPro" id="IPR000238">
    <property type="entry name" value="RbfA"/>
</dbReference>
<reference evidence="2" key="2">
    <citation type="submission" date="2013-10" db="EMBL/GenBank/DDBJ databases">
        <authorList>
            <person name="Aslett M."/>
        </authorList>
    </citation>
    <scope>NUCLEOTIDE SEQUENCE [LARGE SCALE GENOMIC DNA]</scope>
    <source>
        <strain evidence="2">Houghton</strain>
    </source>
</reference>
<dbReference type="SUPFAM" id="SSF89919">
    <property type="entry name" value="Ribosome-binding factor A, RbfA"/>
    <property type="match status" value="1"/>
</dbReference>
<feature type="region of interest" description="Disordered" evidence="1">
    <location>
        <begin position="1"/>
        <end position="37"/>
    </location>
</feature>
<reference evidence="2" key="1">
    <citation type="submission" date="2013-10" db="EMBL/GenBank/DDBJ databases">
        <title>Genomic analysis of the causative agents of coccidiosis in chickens.</title>
        <authorList>
            <person name="Reid A.J."/>
            <person name="Blake D."/>
            <person name="Billington K."/>
            <person name="Browne H."/>
            <person name="Dunn M."/>
            <person name="Hung S."/>
            <person name="Kawahara F."/>
            <person name="Miranda-Saavedra D."/>
            <person name="Mourier T."/>
            <person name="Nagra H."/>
            <person name="Otto T.D."/>
            <person name="Rawlings N."/>
            <person name="Sanchez A."/>
            <person name="Sanders M."/>
            <person name="Subramaniam C."/>
            <person name="Tay Y."/>
            <person name="Dear P."/>
            <person name="Doerig C."/>
            <person name="Gruber A."/>
            <person name="Parkinson J."/>
            <person name="Shirley M."/>
            <person name="Wan K.L."/>
            <person name="Berriman M."/>
            <person name="Tomley F."/>
            <person name="Pain A."/>
        </authorList>
    </citation>
    <scope>NUCLEOTIDE SEQUENCE [LARGE SCALE GENOMIC DNA]</scope>
    <source>
        <strain evidence="2">Houghton</strain>
    </source>
</reference>
<dbReference type="Gene3D" id="3.30.300.20">
    <property type="match status" value="1"/>
</dbReference>
<name>U6LNQ6_9EIME</name>
<accession>U6LNQ6</accession>
<keyword evidence="3" id="KW-1185">Reference proteome</keyword>
<dbReference type="InterPro" id="IPR015946">
    <property type="entry name" value="KH_dom-like_a/b"/>
</dbReference>
<dbReference type="Proteomes" id="UP000030750">
    <property type="component" value="Unassembled WGS sequence"/>
</dbReference>
<sequence length="317" mass="36385">MNKEAAAEAEADREWTEGGEGEEGGKEDEMSMDFPDETKDPWENIFDYVSLKGGPYQDLTHEEVARMKEAYQQKLLIDRRLRWLKARALPDPDRDAADILKQVNPQTEDSLIKTLGLDDGVRGARRIVRMEADAERQELASRIRAKIREEKLASAKLMKTALPNVQGQIIDPIKFHVARRTVRQARLLQSQLEEFLTWNSAEVLYGLLGGASVSIHHVEQQTTRSICYVFFTVASRHDPKDVEEKLNRAAPHLRMQMARRLELGYTPPFRFVYHTDEPMNMHNPHKWARERRIRRANLTQQGQVIAGTWGATMKGTA</sequence>
<gene>
    <name evidence="2" type="ORF">EBH_0031800</name>
</gene>
<dbReference type="VEuPathDB" id="ToxoDB:EBH_0031800"/>
<dbReference type="GO" id="GO:0006364">
    <property type="term" value="P:rRNA processing"/>
    <property type="evidence" value="ECO:0007669"/>
    <property type="project" value="InterPro"/>
</dbReference>
<dbReference type="InterPro" id="IPR023799">
    <property type="entry name" value="RbfA_dom_sf"/>
</dbReference>
<evidence type="ECO:0000313" key="2">
    <source>
        <dbReference type="EMBL" id="CDJ50219.1"/>
    </source>
</evidence>
<dbReference type="Pfam" id="PF02033">
    <property type="entry name" value="RBFA"/>
    <property type="match status" value="1"/>
</dbReference>
<dbReference type="EMBL" id="HG712113">
    <property type="protein sequence ID" value="CDJ50219.1"/>
    <property type="molecule type" value="Genomic_DNA"/>
</dbReference>
<protein>
    <submittedName>
        <fullName evidence="2">Uncharacterized protein</fullName>
    </submittedName>
</protein>
<dbReference type="OrthoDB" id="418445at2759"/>
<feature type="compositionally biased region" description="Basic and acidic residues" evidence="1">
    <location>
        <begin position="1"/>
        <end position="16"/>
    </location>
</feature>